<gene>
    <name evidence="2" type="ORF">FYJ78_06420</name>
</gene>
<organism evidence="2 3">
    <name type="scientific">Selenomonas montiformis</name>
    <dbReference type="NCBI Taxonomy" id="2652285"/>
    <lineage>
        <taxon>Bacteria</taxon>
        <taxon>Bacillati</taxon>
        <taxon>Bacillota</taxon>
        <taxon>Negativicutes</taxon>
        <taxon>Selenomonadales</taxon>
        <taxon>Selenomonadaceae</taxon>
        <taxon>Selenomonas</taxon>
    </lineage>
</organism>
<protein>
    <submittedName>
        <fullName evidence="2">Uncharacterized protein</fullName>
    </submittedName>
</protein>
<sequence length="65" mass="7330">MYLFHYVSDIFCFIVLLVTLDIIWTNIKGYGAERKYGWCFAYAAGGIAVFCVLLAISTAIRNLLS</sequence>
<dbReference type="Proteomes" id="UP000430222">
    <property type="component" value="Unassembled WGS sequence"/>
</dbReference>
<dbReference type="RefSeq" id="WP_154620586.1">
    <property type="nucleotide sequence ID" value="NZ_CBCTNG010000011.1"/>
</dbReference>
<proteinExistence type="predicted"/>
<dbReference type="EMBL" id="VUNL01000006">
    <property type="protein sequence ID" value="MSV24822.1"/>
    <property type="molecule type" value="Genomic_DNA"/>
</dbReference>
<evidence type="ECO:0000313" key="2">
    <source>
        <dbReference type="EMBL" id="MSV24822.1"/>
    </source>
</evidence>
<feature type="transmembrane region" description="Helical" evidence="1">
    <location>
        <begin position="6"/>
        <end position="24"/>
    </location>
</feature>
<evidence type="ECO:0000313" key="3">
    <source>
        <dbReference type="Proteomes" id="UP000430222"/>
    </source>
</evidence>
<feature type="transmembrane region" description="Helical" evidence="1">
    <location>
        <begin position="36"/>
        <end position="60"/>
    </location>
</feature>
<keyword evidence="1" id="KW-0812">Transmembrane</keyword>
<comment type="caution">
    <text evidence="2">The sequence shown here is derived from an EMBL/GenBank/DDBJ whole genome shotgun (WGS) entry which is preliminary data.</text>
</comment>
<keyword evidence="1" id="KW-1133">Transmembrane helix</keyword>
<dbReference type="AlphaFoldDB" id="A0A6I2V024"/>
<name>A0A6I2V024_9FIRM</name>
<keyword evidence="3" id="KW-1185">Reference proteome</keyword>
<accession>A0A6I2V024</accession>
<keyword evidence="1" id="KW-0472">Membrane</keyword>
<evidence type="ECO:0000256" key="1">
    <source>
        <dbReference type="SAM" id="Phobius"/>
    </source>
</evidence>
<reference evidence="2 3" key="1">
    <citation type="submission" date="2019-08" db="EMBL/GenBank/DDBJ databases">
        <title>In-depth cultivation of the pig gut microbiome towards novel bacterial diversity and tailored functional studies.</title>
        <authorList>
            <person name="Wylensek D."/>
            <person name="Hitch T.C.A."/>
            <person name="Clavel T."/>
        </authorList>
    </citation>
    <scope>NUCLEOTIDE SEQUENCE [LARGE SCALE GENOMIC DNA]</scope>
    <source>
        <strain evidence="3">WCA-380-WT-3B3</strain>
    </source>
</reference>